<evidence type="ECO:0000256" key="10">
    <source>
        <dbReference type="ARBA" id="ARBA00040751"/>
    </source>
</evidence>
<dbReference type="Proteomes" id="UP000800035">
    <property type="component" value="Unassembled WGS sequence"/>
</dbReference>
<feature type="domain" description="Peptidase M16 C-terminal" evidence="14">
    <location>
        <begin position="205"/>
        <end position="381"/>
    </location>
</feature>
<evidence type="ECO:0000259" key="14">
    <source>
        <dbReference type="Pfam" id="PF05193"/>
    </source>
</evidence>
<dbReference type="InterPro" id="IPR007863">
    <property type="entry name" value="Peptidase_M16_C"/>
</dbReference>
<gene>
    <name evidence="15" type="ORF">CC80DRAFT_495643</name>
</gene>
<keyword evidence="3" id="KW-0679">Respiratory chain</keyword>
<keyword evidence="5" id="KW-0809">Transit peptide</keyword>
<comment type="similarity">
    <text evidence="9">Belongs to the peptidase M16 family. UQCRC2/QCR2 subfamily.</text>
</comment>
<evidence type="ECO:0000256" key="3">
    <source>
        <dbReference type="ARBA" id="ARBA00022660"/>
    </source>
</evidence>
<dbReference type="AlphaFoldDB" id="A0A6A5TIL5"/>
<proteinExistence type="inferred from homology"/>
<keyword evidence="2" id="KW-0813">Transport</keyword>
<evidence type="ECO:0000256" key="11">
    <source>
        <dbReference type="ARBA" id="ARBA00041372"/>
    </source>
</evidence>
<evidence type="ECO:0000259" key="13">
    <source>
        <dbReference type="Pfam" id="PF00675"/>
    </source>
</evidence>
<evidence type="ECO:0000256" key="4">
    <source>
        <dbReference type="ARBA" id="ARBA00022792"/>
    </source>
</evidence>
<dbReference type="GO" id="GO:0005743">
    <property type="term" value="C:mitochondrial inner membrane"/>
    <property type="evidence" value="ECO:0007669"/>
    <property type="project" value="UniProtKB-SubCell"/>
</dbReference>
<reference evidence="15" key="1">
    <citation type="journal article" date="2020" name="Stud. Mycol.">
        <title>101 Dothideomycetes genomes: a test case for predicting lifestyles and emergence of pathogens.</title>
        <authorList>
            <person name="Haridas S."/>
            <person name="Albert R."/>
            <person name="Binder M."/>
            <person name="Bloem J."/>
            <person name="Labutti K."/>
            <person name="Salamov A."/>
            <person name="Andreopoulos B."/>
            <person name="Baker S."/>
            <person name="Barry K."/>
            <person name="Bills G."/>
            <person name="Bluhm B."/>
            <person name="Cannon C."/>
            <person name="Castanera R."/>
            <person name="Culley D."/>
            <person name="Daum C."/>
            <person name="Ezra D."/>
            <person name="Gonzalez J."/>
            <person name="Henrissat B."/>
            <person name="Kuo A."/>
            <person name="Liang C."/>
            <person name="Lipzen A."/>
            <person name="Lutzoni F."/>
            <person name="Magnuson J."/>
            <person name="Mondo S."/>
            <person name="Nolan M."/>
            <person name="Ohm R."/>
            <person name="Pangilinan J."/>
            <person name="Park H.-J."/>
            <person name="Ramirez L."/>
            <person name="Alfaro M."/>
            <person name="Sun H."/>
            <person name="Tritt A."/>
            <person name="Yoshinaga Y."/>
            <person name="Zwiers L.-H."/>
            <person name="Turgeon B."/>
            <person name="Goodwin S."/>
            <person name="Spatafora J."/>
            <person name="Crous P."/>
            <person name="Grigoriev I."/>
        </authorList>
    </citation>
    <scope>NUCLEOTIDE SEQUENCE</scope>
    <source>
        <strain evidence="15">CBS 675.92</strain>
    </source>
</reference>
<dbReference type="PANTHER" id="PTHR11851">
    <property type="entry name" value="METALLOPROTEASE"/>
    <property type="match status" value="1"/>
</dbReference>
<evidence type="ECO:0000256" key="2">
    <source>
        <dbReference type="ARBA" id="ARBA00022448"/>
    </source>
</evidence>
<feature type="region of interest" description="Disordered" evidence="12">
    <location>
        <begin position="1"/>
        <end position="36"/>
    </location>
</feature>
<comment type="subcellular location">
    <subcellularLocation>
        <location evidence="1">Mitochondrion inner membrane</location>
        <topology evidence="1">Peripheral membrane protein</topology>
        <orientation evidence="1">Matrix side</orientation>
    </subcellularLocation>
</comment>
<dbReference type="InterPro" id="IPR011765">
    <property type="entry name" value="Pept_M16_N"/>
</dbReference>
<dbReference type="Gene3D" id="3.30.830.10">
    <property type="entry name" value="Metalloenzyme, LuxS/M16 peptidase-like"/>
    <property type="match status" value="2"/>
</dbReference>
<feature type="domain" description="Peptidase M16 N-terminal" evidence="13">
    <location>
        <begin position="54"/>
        <end position="190"/>
    </location>
</feature>
<evidence type="ECO:0000256" key="9">
    <source>
        <dbReference type="ARBA" id="ARBA00038146"/>
    </source>
</evidence>
<accession>A0A6A5TIL5</accession>
<dbReference type="InterPro" id="IPR011249">
    <property type="entry name" value="Metalloenz_LuxS/M16"/>
</dbReference>
<evidence type="ECO:0000256" key="7">
    <source>
        <dbReference type="ARBA" id="ARBA00023128"/>
    </source>
</evidence>
<dbReference type="GO" id="GO:0016787">
    <property type="term" value="F:hydrolase activity"/>
    <property type="evidence" value="ECO:0007669"/>
    <property type="project" value="UniProtKB-KW"/>
</dbReference>
<dbReference type="PANTHER" id="PTHR11851:SF209">
    <property type="entry name" value="CYTOCHROME B-C1 COMPLEX SUBUNIT 2, MITOCHONDRIAL"/>
    <property type="match status" value="1"/>
</dbReference>
<keyword evidence="8" id="KW-0472">Membrane</keyword>
<dbReference type="InterPro" id="IPR050361">
    <property type="entry name" value="MPP/UQCRC_Complex"/>
</dbReference>
<dbReference type="OrthoDB" id="6369905at2759"/>
<evidence type="ECO:0000256" key="8">
    <source>
        <dbReference type="ARBA" id="ARBA00023136"/>
    </source>
</evidence>
<keyword evidence="16" id="KW-1185">Reference proteome</keyword>
<sequence>MLSRTTACRGAQRAARTHTVAARPAQRRGLAAPASGSFQYQSGDAKGVKFASRDFTGPTTTLALVSKAGTRYQALPGLTEALQNFAFRSTERRSTLRIVREAELLGAELNSYHTRENLVLEAKFLRDDLPYFVELLGEVAASTKYQPHVYTEEVLPLIHFAHKRFLANPTEMAIQSAHALAFHRGLGTPTASASTTPYTKYLEPDLIEWYSKVAYAKPNIAVVANGAEHSELSKWVNEFFDGVPSAPVEQTSTGTEQTKYYGGEERIAHDRANAMILAFPGSSSFTGKFYKPEIAVLGSLLGGQSSIKWSPGFSLLGNAKASPGTKVHTTSAIYSDAGLLYTLITGEASNVGKTAKTAVELIKKVASGNITKEDITKAKAAAKFKELEYGQDVKAGLLLTGDGLLNNNQAYQIDEVAKKIDGVTEEQVKSAAKSLLENKATVSAVGDLFHLPYASELGLNV</sequence>
<keyword evidence="6" id="KW-0249">Electron transport</keyword>
<dbReference type="FunFam" id="3.30.830.10:FF:000039">
    <property type="entry name" value="Ubiquinol-cytochrome c reductase core subunit 2"/>
    <property type="match status" value="1"/>
</dbReference>
<evidence type="ECO:0000256" key="12">
    <source>
        <dbReference type="SAM" id="MobiDB-lite"/>
    </source>
</evidence>
<evidence type="ECO:0000256" key="6">
    <source>
        <dbReference type="ARBA" id="ARBA00022982"/>
    </source>
</evidence>
<keyword evidence="7" id="KW-0496">Mitochondrion</keyword>
<dbReference type="EMBL" id="ML977013">
    <property type="protein sequence ID" value="KAF1952014.1"/>
    <property type="molecule type" value="Genomic_DNA"/>
</dbReference>
<dbReference type="SUPFAM" id="SSF63411">
    <property type="entry name" value="LuxS/MPP-like metallohydrolase"/>
    <property type="match status" value="2"/>
</dbReference>
<dbReference type="GO" id="GO:0046872">
    <property type="term" value="F:metal ion binding"/>
    <property type="evidence" value="ECO:0007669"/>
    <property type="project" value="InterPro"/>
</dbReference>
<keyword evidence="15" id="KW-0378">Hydrolase</keyword>
<keyword evidence="4" id="KW-0999">Mitochondrion inner membrane</keyword>
<dbReference type="FunFam" id="3.30.830.10:FF:000021">
    <property type="entry name" value="Cytochrome b-c1 complex subunit 2"/>
    <property type="match status" value="1"/>
</dbReference>
<dbReference type="Pfam" id="PF05193">
    <property type="entry name" value="Peptidase_M16_C"/>
    <property type="match status" value="1"/>
</dbReference>
<dbReference type="Pfam" id="PF00675">
    <property type="entry name" value="Peptidase_M16"/>
    <property type="match status" value="1"/>
</dbReference>
<name>A0A6A5TIL5_9PLEO</name>
<protein>
    <recommendedName>
        <fullName evidence="10">Cytochrome b-c1 complex subunit 2, mitochondrial</fullName>
    </recommendedName>
    <alternativeName>
        <fullName evidence="11">Core protein II</fullName>
    </alternativeName>
</protein>
<evidence type="ECO:0000256" key="5">
    <source>
        <dbReference type="ARBA" id="ARBA00022946"/>
    </source>
</evidence>
<evidence type="ECO:0000313" key="16">
    <source>
        <dbReference type="Proteomes" id="UP000800035"/>
    </source>
</evidence>
<evidence type="ECO:0000313" key="15">
    <source>
        <dbReference type="EMBL" id="KAF1952014.1"/>
    </source>
</evidence>
<evidence type="ECO:0000256" key="1">
    <source>
        <dbReference type="ARBA" id="ARBA00004443"/>
    </source>
</evidence>
<organism evidence="15 16">
    <name type="scientific">Byssothecium circinans</name>
    <dbReference type="NCBI Taxonomy" id="147558"/>
    <lineage>
        <taxon>Eukaryota</taxon>
        <taxon>Fungi</taxon>
        <taxon>Dikarya</taxon>
        <taxon>Ascomycota</taxon>
        <taxon>Pezizomycotina</taxon>
        <taxon>Dothideomycetes</taxon>
        <taxon>Pleosporomycetidae</taxon>
        <taxon>Pleosporales</taxon>
        <taxon>Massarineae</taxon>
        <taxon>Massarinaceae</taxon>
        <taxon>Byssothecium</taxon>
    </lineage>
</organism>